<dbReference type="GO" id="GO:0003723">
    <property type="term" value="F:RNA binding"/>
    <property type="evidence" value="ECO:0007669"/>
    <property type="project" value="UniProtKB-UniRule"/>
</dbReference>
<feature type="compositionally biased region" description="Basic and acidic residues" evidence="9">
    <location>
        <begin position="180"/>
        <end position="190"/>
    </location>
</feature>
<dbReference type="SUPFAM" id="SSF54928">
    <property type="entry name" value="RNA-binding domain, RBD"/>
    <property type="match status" value="1"/>
</dbReference>
<feature type="domain" description="RRM" evidence="10">
    <location>
        <begin position="347"/>
        <end position="431"/>
    </location>
</feature>
<feature type="domain" description="G-patch" evidence="11">
    <location>
        <begin position="254"/>
        <end position="294"/>
    </location>
</feature>
<gene>
    <name evidence="12" type="ORF">IZO911_LOCUS19855</name>
    <name evidence="13" type="ORF">KXQ929_LOCUS18330</name>
</gene>
<dbReference type="SMART" id="SM00361">
    <property type="entry name" value="RRM_1"/>
    <property type="match status" value="1"/>
</dbReference>
<dbReference type="InterPro" id="IPR034653">
    <property type="entry name" value="SPF45_RRM"/>
</dbReference>
<evidence type="ECO:0000313" key="13">
    <source>
        <dbReference type="EMBL" id="CAF3822468.1"/>
    </source>
</evidence>
<dbReference type="GO" id="GO:0000380">
    <property type="term" value="P:alternative mRNA splicing, via spliceosome"/>
    <property type="evidence" value="ECO:0007669"/>
    <property type="project" value="TreeGrafter"/>
</dbReference>
<dbReference type="FunFam" id="3.30.70.330:FF:000079">
    <property type="entry name" value="Putative splicing factor 45"/>
    <property type="match status" value="1"/>
</dbReference>
<keyword evidence="8" id="KW-0747">Spliceosome</keyword>
<dbReference type="GO" id="GO:0071011">
    <property type="term" value="C:precatalytic spliceosome"/>
    <property type="evidence" value="ECO:0007669"/>
    <property type="project" value="TreeGrafter"/>
</dbReference>
<evidence type="ECO:0000313" key="12">
    <source>
        <dbReference type="EMBL" id="CAF1042154.1"/>
    </source>
</evidence>
<dbReference type="EMBL" id="CAJOBB010001190">
    <property type="protein sequence ID" value="CAF3822468.1"/>
    <property type="molecule type" value="Genomic_DNA"/>
</dbReference>
<dbReference type="AlphaFoldDB" id="A0A819CPI2"/>
<dbReference type="Gene3D" id="3.30.70.330">
    <property type="match status" value="1"/>
</dbReference>
<evidence type="ECO:0000256" key="3">
    <source>
        <dbReference type="ARBA" id="ARBA00022884"/>
    </source>
</evidence>
<dbReference type="PANTHER" id="PTHR13288:SF8">
    <property type="entry name" value="SPLICING FACTOR 45"/>
    <property type="match status" value="1"/>
</dbReference>
<dbReference type="PROSITE" id="PS50174">
    <property type="entry name" value="G_PATCH"/>
    <property type="match status" value="1"/>
</dbReference>
<dbReference type="InterPro" id="IPR035979">
    <property type="entry name" value="RBD_domain_sf"/>
</dbReference>
<dbReference type="InterPro" id="IPR040052">
    <property type="entry name" value="RBM17"/>
</dbReference>
<dbReference type="EMBL" id="CAJNOE010000201">
    <property type="protein sequence ID" value="CAF1042154.1"/>
    <property type="molecule type" value="Genomic_DNA"/>
</dbReference>
<dbReference type="SMART" id="SM00443">
    <property type="entry name" value="G_patch"/>
    <property type="match status" value="1"/>
</dbReference>
<evidence type="ECO:0000256" key="7">
    <source>
        <dbReference type="ARBA" id="ARBA00074919"/>
    </source>
</evidence>
<evidence type="ECO:0000256" key="1">
    <source>
        <dbReference type="ARBA" id="ARBA00004123"/>
    </source>
</evidence>
<reference evidence="13" key="1">
    <citation type="submission" date="2021-02" db="EMBL/GenBank/DDBJ databases">
        <authorList>
            <person name="Nowell W R."/>
        </authorList>
    </citation>
    <scope>NUCLEOTIDE SEQUENCE</scope>
</reference>
<proteinExistence type="predicted"/>
<evidence type="ECO:0000256" key="8">
    <source>
        <dbReference type="PIRNR" id="PIRNR031066"/>
    </source>
</evidence>
<dbReference type="PROSITE" id="PS50102">
    <property type="entry name" value="RRM"/>
    <property type="match status" value="1"/>
</dbReference>
<keyword evidence="5 8" id="KW-0539">Nucleus</keyword>
<dbReference type="InterPro" id="IPR000504">
    <property type="entry name" value="RRM_dom"/>
</dbReference>
<evidence type="ECO:0000313" key="14">
    <source>
        <dbReference type="Proteomes" id="UP000663868"/>
    </source>
</evidence>
<dbReference type="PANTHER" id="PTHR13288">
    <property type="entry name" value="SPLICING FACTOR 45 SPF45"/>
    <property type="match status" value="1"/>
</dbReference>
<evidence type="ECO:0000259" key="10">
    <source>
        <dbReference type="PROSITE" id="PS50102"/>
    </source>
</evidence>
<protein>
    <recommendedName>
        <fullName evidence="7 8">Splicing factor 45</fullName>
    </recommendedName>
    <alternativeName>
        <fullName evidence="8">RNA-binding motif protein 17</fullName>
    </alternativeName>
</protein>
<evidence type="ECO:0000259" key="11">
    <source>
        <dbReference type="PROSITE" id="PS50174"/>
    </source>
</evidence>
<evidence type="ECO:0000256" key="6">
    <source>
        <dbReference type="ARBA" id="ARBA00065586"/>
    </source>
</evidence>
<sequence length="443" mass="49550">MSLYDDELLDSNKDSGTKVGAWSDSIKLLHGPIHAKKFHLQQQLKKDATKNVVAPVADLRKKRAPALPRHPNAEVTFNSMTGKMELRDSNSQPQDTSGPSSSVTALIQNITSNMSVFGYTDEYDPLKPNDYEKLKEQRKREQYQRDKELERQRRDEDEQQQQQQPKGLYDDDYENEDTEISNRELNDRPIRKGNVFAPPPSLIEEDKRASTYNQNESDIKDEYISIPPSNSDERIEDMETESTGPNPGFGSTKGAAAVAKMMAKMGYREGQGLGKSQQGISSALTVEKTGKRGGKIIHEKEPLPKEFILPPPPPPPPSLSAMPPPSIVTPKAESGVNLSVELKGATKVVLLKNMVGPGEVDDLLDSETKEECQKYGDVEKCLIYEIPDVPEDEAVRIFVEFKRVESAIKAVVDMNGRYFGGRVVKAKFYALDKFRQFDLADDS</sequence>
<organism evidence="13 14">
    <name type="scientific">Adineta steineri</name>
    <dbReference type="NCBI Taxonomy" id="433720"/>
    <lineage>
        <taxon>Eukaryota</taxon>
        <taxon>Metazoa</taxon>
        <taxon>Spiralia</taxon>
        <taxon>Gnathifera</taxon>
        <taxon>Rotifera</taxon>
        <taxon>Eurotatoria</taxon>
        <taxon>Bdelloidea</taxon>
        <taxon>Adinetida</taxon>
        <taxon>Adinetidae</taxon>
        <taxon>Adineta</taxon>
    </lineage>
</organism>
<comment type="caution">
    <text evidence="13">The sequence shown here is derived from an EMBL/GenBank/DDBJ whole genome shotgun (WGS) entry which is preliminary data.</text>
</comment>
<feature type="compositionally biased region" description="Basic and acidic residues" evidence="9">
    <location>
        <begin position="131"/>
        <end position="156"/>
    </location>
</feature>
<dbReference type="Pfam" id="PF00076">
    <property type="entry name" value="RRM_1"/>
    <property type="match status" value="1"/>
</dbReference>
<dbReference type="InterPro" id="IPR000467">
    <property type="entry name" value="G_patch_dom"/>
</dbReference>
<keyword evidence="2 8" id="KW-0507">mRNA processing</keyword>
<dbReference type="InterPro" id="IPR012677">
    <property type="entry name" value="Nucleotide-bd_a/b_plait_sf"/>
</dbReference>
<dbReference type="Proteomes" id="UP000663860">
    <property type="component" value="Unassembled WGS sequence"/>
</dbReference>
<keyword evidence="3 8" id="KW-0694">RNA-binding</keyword>
<dbReference type="GO" id="GO:0045292">
    <property type="term" value="P:mRNA cis splicing, via spliceosome"/>
    <property type="evidence" value="ECO:0007669"/>
    <property type="project" value="UniProtKB-UniRule"/>
</dbReference>
<comment type="subunit">
    <text evidence="6">Binds SXL. Associates with the spliceosome. Interacts with SF3B1, SF1 and U2AF2.</text>
</comment>
<evidence type="ECO:0000256" key="5">
    <source>
        <dbReference type="ARBA" id="ARBA00023242"/>
    </source>
</evidence>
<dbReference type="CDD" id="cd12647">
    <property type="entry name" value="RRM_UHM_SPF45"/>
    <property type="match status" value="1"/>
</dbReference>
<comment type="subcellular location">
    <subcellularLocation>
        <location evidence="1 8">Nucleus</location>
    </subcellularLocation>
</comment>
<feature type="compositionally biased region" description="Acidic residues" evidence="9">
    <location>
        <begin position="170"/>
        <end position="179"/>
    </location>
</feature>
<evidence type="ECO:0000256" key="4">
    <source>
        <dbReference type="ARBA" id="ARBA00023187"/>
    </source>
</evidence>
<evidence type="ECO:0000256" key="9">
    <source>
        <dbReference type="SAM" id="MobiDB-lite"/>
    </source>
</evidence>
<comment type="function">
    <text evidence="8">Splice factor that binds to the single-stranded 3'AG at the exon/intron border and promotes its utilization in the second catalytic step. Involved in the regulation of alternative splicing and the utilization of cryptic splice sites.</text>
</comment>
<dbReference type="Proteomes" id="UP000663868">
    <property type="component" value="Unassembled WGS sequence"/>
</dbReference>
<dbReference type="GO" id="GO:0005654">
    <property type="term" value="C:nucleoplasm"/>
    <property type="evidence" value="ECO:0007669"/>
    <property type="project" value="UniProtKB-UniRule"/>
</dbReference>
<dbReference type="Pfam" id="PF01585">
    <property type="entry name" value="G-patch"/>
    <property type="match status" value="1"/>
</dbReference>
<accession>A0A819CPI2</accession>
<dbReference type="PIRSF" id="PIRSF031066">
    <property type="entry name" value="Splicing_factor_SPF45"/>
    <property type="match status" value="1"/>
</dbReference>
<name>A0A819CPI2_9BILA</name>
<keyword evidence="4 8" id="KW-0508">mRNA splicing</keyword>
<dbReference type="InterPro" id="IPR003954">
    <property type="entry name" value="RRM_euk-type"/>
</dbReference>
<feature type="region of interest" description="Disordered" evidence="9">
    <location>
        <begin position="131"/>
        <end position="253"/>
    </location>
</feature>
<comment type="subunit">
    <text evidence="8">Associates with the spliceosome.</text>
</comment>
<evidence type="ECO:0000256" key="2">
    <source>
        <dbReference type="ARBA" id="ARBA00022664"/>
    </source>
</evidence>